<name>A0ABW1TMI3_9LACO</name>
<organism evidence="1 2">
    <name type="scientific">Levilactobacillus tangyuanensis</name>
    <dbReference type="NCBI Taxonomy" id="2486021"/>
    <lineage>
        <taxon>Bacteria</taxon>
        <taxon>Bacillati</taxon>
        <taxon>Bacillota</taxon>
        <taxon>Bacilli</taxon>
        <taxon>Lactobacillales</taxon>
        <taxon>Lactobacillaceae</taxon>
        <taxon>Levilactobacillus</taxon>
    </lineage>
</organism>
<evidence type="ECO:0000313" key="2">
    <source>
        <dbReference type="Proteomes" id="UP001596191"/>
    </source>
</evidence>
<dbReference type="Gene3D" id="1.10.132.100">
    <property type="match status" value="1"/>
</dbReference>
<protein>
    <submittedName>
        <fullName evidence="1">Type I-E CRISPR-associated protein Cse1/CasA</fullName>
    </submittedName>
</protein>
<keyword evidence="2" id="KW-1185">Reference proteome</keyword>
<evidence type="ECO:0000313" key="1">
    <source>
        <dbReference type="EMBL" id="MFC6274189.1"/>
    </source>
</evidence>
<accession>A0ABW1TMI3</accession>
<dbReference type="Pfam" id="PF09481">
    <property type="entry name" value="CRISPR_Cse1"/>
    <property type="match status" value="1"/>
</dbReference>
<reference evidence="2" key="1">
    <citation type="journal article" date="2019" name="Int. J. Syst. Evol. Microbiol.">
        <title>The Global Catalogue of Microorganisms (GCM) 10K type strain sequencing project: providing services to taxonomists for standard genome sequencing and annotation.</title>
        <authorList>
            <consortium name="The Broad Institute Genomics Platform"/>
            <consortium name="The Broad Institute Genome Sequencing Center for Infectious Disease"/>
            <person name="Wu L."/>
            <person name="Ma J."/>
        </authorList>
    </citation>
    <scope>NUCLEOTIDE SEQUENCE [LARGE SCALE GENOMIC DNA]</scope>
    <source>
        <strain evidence="2">CCM 8907</strain>
    </source>
</reference>
<gene>
    <name evidence="1" type="ORF">ACFQET_01490</name>
</gene>
<sequence length="569" mass="65554">MSVDNRSFNLVTGPWIKVLDRNTNLEKTVSLLELFDNAQQYRQLTGDMRSQDLAVLRLLLAILTTVYSRFDASGDMYDWLVVKELATNRLGVNQELFDEDDIEDDLLETWQDLYQSGKFSEIVGAYLKEYQARFDFFGDRPFYQVTSQNYDALVPEGKRIATGKGQVAVKQLNRRISESGNKPAIFAPKSGRFKNEMALDELVRWVVTYQNFTGVTDKTKILTDEKFSNSGGWLYRISPVFVEGKSLFETLMLNLVLVDAGNDATNYAVQKPVWEYASIQEYIDERKKMEVPDNLAELYTTWTRLLHIEWDDNGDPTIFSSGVPMFEADNAFIEPMTTWRFDKKTNDYRPALKSLRSLGISMWRNFGQYVKVNQADDIHEPGIVVWLRLLKDKEKIAYGKPLLLNSVGLIGDGNATSQLPAFEFADDMRMQADVLFDPEIQENWPTRIEDVISTTQAIGTDYYHFVSDIGKIRNVEVRQFAGKMSAKFYDRLNEPFKAWLQDLTGHDDREAKIKLWKQELSRILMMAVDEVMQSSSSRDITGIPDKKGILNIFTARNHLMYNVRTHLDR</sequence>
<proteinExistence type="predicted"/>
<comment type="caution">
    <text evidence="1">The sequence shown here is derived from an EMBL/GenBank/DDBJ whole genome shotgun (WGS) entry which is preliminary data.</text>
</comment>
<dbReference type="RefSeq" id="WP_318531035.1">
    <property type="nucleotide sequence ID" value="NZ_JBHSSJ010000001.1"/>
</dbReference>
<dbReference type="Proteomes" id="UP001596191">
    <property type="component" value="Unassembled WGS sequence"/>
</dbReference>
<dbReference type="InterPro" id="IPR013381">
    <property type="entry name" value="CRISPR-assoc_prot_Cse1"/>
</dbReference>
<dbReference type="EMBL" id="JBHSSJ010000001">
    <property type="protein sequence ID" value="MFC6274189.1"/>
    <property type="molecule type" value="Genomic_DNA"/>
</dbReference>